<dbReference type="EMBL" id="JAJAQI010000013">
    <property type="protein sequence ID" value="MCB4822154.1"/>
    <property type="molecule type" value="Genomic_DNA"/>
</dbReference>
<dbReference type="Proteomes" id="UP001139311">
    <property type="component" value="Unassembled WGS sequence"/>
</dbReference>
<name>A0A9X1ICF0_9PROT</name>
<dbReference type="RefSeq" id="WP_226608034.1">
    <property type="nucleotide sequence ID" value="NZ_JAJAQI010000013.1"/>
</dbReference>
<comment type="caution">
    <text evidence="2">The sequence shown here is derived from an EMBL/GenBank/DDBJ whole genome shotgun (WGS) entry which is preliminary data.</text>
</comment>
<accession>A0A9X1ICF0</accession>
<sequence>MARRDPDESCATKRREAPRPVGRGRHRSLRRAPALLAALLLVPDARADMAGEALIAFCRPHAAPAGAGAGSCVCSVEQIEHALTEGEFVQYMLWRRAAGTLTRSELRLATGLAAACGEEAARARRAAAVLPVPAANGPHAP</sequence>
<keyword evidence="3" id="KW-1185">Reference proteome</keyword>
<feature type="compositionally biased region" description="Basic and acidic residues" evidence="1">
    <location>
        <begin position="1"/>
        <end position="18"/>
    </location>
</feature>
<proteinExistence type="predicted"/>
<evidence type="ECO:0000313" key="2">
    <source>
        <dbReference type="EMBL" id="MCB4822154.1"/>
    </source>
</evidence>
<dbReference type="AlphaFoldDB" id="A0A9X1ICF0"/>
<protein>
    <submittedName>
        <fullName evidence="2">Uncharacterized protein</fullName>
    </submittedName>
</protein>
<evidence type="ECO:0000313" key="3">
    <source>
        <dbReference type="Proteomes" id="UP001139311"/>
    </source>
</evidence>
<gene>
    <name evidence="2" type="ORF">LHA35_10455</name>
</gene>
<evidence type="ECO:0000256" key="1">
    <source>
        <dbReference type="SAM" id="MobiDB-lite"/>
    </source>
</evidence>
<organism evidence="2 3">
    <name type="scientific">Roseicella aerolata</name>
    <dbReference type="NCBI Taxonomy" id="2883479"/>
    <lineage>
        <taxon>Bacteria</taxon>
        <taxon>Pseudomonadati</taxon>
        <taxon>Pseudomonadota</taxon>
        <taxon>Alphaproteobacteria</taxon>
        <taxon>Acetobacterales</taxon>
        <taxon>Roseomonadaceae</taxon>
        <taxon>Roseicella</taxon>
    </lineage>
</organism>
<feature type="region of interest" description="Disordered" evidence="1">
    <location>
        <begin position="1"/>
        <end position="26"/>
    </location>
</feature>
<reference evidence="2" key="1">
    <citation type="submission" date="2021-10" db="EMBL/GenBank/DDBJ databases">
        <title>Roseicella aerolatum sp. nov., isolated from aerosols of e-waste dismantling site.</title>
        <authorList>
            <person name="Qin T."/>
        </authorList>
    </citation>
    <scope>NUCLEOTIDE SEQUENCE</scope>
    <source>
        <strain evidence="2">GB24</strain>
    </source>
</reference>